<feature type="domain" description="EndoU" evidence="11">
    <location>
        <begin position="1"/>
        <end position="247"/>
    </location>
</feature>
<keyword evidence="5" id="KW-0479">Metal-binding</keyword>
<dbReference type="AlphaFoldDB" id="A0A9N8Z6T7"/>
<evidence type="ECO:0000313" key="12">
    <source>
        <dbReference type="EMBL" id="CAG8477374.1"/>
    </source>
</evidence>
<comment type="caution">
    <text evidence="12">The sequence shown here is derived from an EMBL/GenBank/DDBJ whole genome shotgun (WGS) entry which is preliminary data.</text>
</comment>
<dbReference type="OrthoDB" id="430326at2759"/>
<dbReference type="GO" id="GO:0046872">
    <property type="term" value="F:metal ion binding"/>
    <property type="evidence" value="ECO:0007669"/>
    <property type="project" value="UniProtKB-KW"/>
</dbReference>
<dbReference type="GO" id="GO:0003723">
    <property type="term" value="F:RNA binding"/>
    <property type="evidence" value="ECO:0007669"/>
    <property type="project" value="UniProtKB-KW"/>
</dbReference>
<evidence type="ECO:0000256" key="2">
    <source>
        <dbReference type="ARBA" id="ARBA00010168"/>
    </source>
</evidence>
<keyword evidence="6" id="KW-0255">Endonuclease</keyword>
<comment type="similarity">
    <text evidence="2">Belongs to the ENDOU family.</text>
</comment>
<comment type="cofactor">
    <cofactor evidence="1">
        <name>Mn(2+)</name>
        <dbReference type="ChEBI" id="CHEBI:29035"/>
    </cofactor>
</comment>
<dbReference type="GO" id="GO:0016829">
    <property type="term" value="F:lyase activity"/>
    <property type="evidence" value="ECO:0007669"/>
    <property type="project" value="UniProtKB-KW"/>
</dbReference>
<reference evidence="12" key="1">
    <citation type="submission" date="2021-06" db="EMBL/GenBank/DDBJ databases">
        <authorList>
            <person name="Kallberg Y."/>
            <person name="Tangrot J."/>
            <person name="Rosling A."/>
        </authorList>
    </citation>
    <scope>NUCLEOTIDE SEQUENCE</scope>
    <source>
        <strain evidence="12">AZ414A</strain>
    </source>
</reference>
<evidence type="ECO:0000313" key="13">
    <source>
        <dbReference type="Proteomes" id="UP000789706"/>
    </source>
</evidence>
<evidence type="ECO:0000256" key="5">
    <source>
        <dbReference type="ARBA" id="ARBA00022723"/>
    </source>
</evidence>
<keyword evidence="10" id="KW-0456">Lyase</keyword>
<evidence type="ECO:0000256" key="3">
    <source>
        <dbReference type="ARBA" id="ARBA00011245"/>
    </source>
</evidence>
<dbReference type="EMBL" id="CAJVPK010000222">
    <property type="protein sequence ID" value="CAG8477374.1"/>
    <property type="molecule type" value="Genomic_DNA"/>
</dbReference>
<dbReference type="SUPFAM" id="SSF142877">
    <property type="entry name" value="EndoU-like"/>
    <property type="match status" value="1"/>
</dbReference>
<dbReference type="GO" id="GO:0016787">
    <property type="term" value="F:hydrolase activity"/>
    <property type="evidence" value="ECO:0007669"/>
    <property type="project" value="UniProtKB-KW"/>
</dbReference>
<evidence type="ECO:0000256" key="8">
    <source>
        <dbReference type="ARBA" id="ARBA00022884"/>
    </source>
</evidence>
<protein>
    <submittedName>
        <fullName evidence="12">9756_t:CDS:1</fullName>
    </submittedName>
</protein>
<dbReference type="InterPro" id="IPR018998">
    <property type="entry name" value="EndoU_C"/>
</dbReference>
<keyword evidence="9" id="KW-0464">Manganese</keyword>
<keyword evidence="8" id="KW-0694">RNA-binding</keyword>
<dbReference type="GO" id="GO:0004521">
    <property type="term" value="F:RNA endonuclease activity"/>
    <property type="evidence" value="ECO:0007669"/>
    <property type="project" value="InterPro"/>
</dbReference>
<evidence type="ECO:0000256" key="9">
    <source>
        <dbReference type="ARBA" id="ARBA00023211"/>
    </source>
</evidence>
<proteinExistence type="inferred from homology"/>
<evidence type="ECO:0000256" key="7">
    <source>
        <dbReference type="ARBA" id="ARBA00022801"/>
    </source>
</evidence>
<keyword evidence="7" id="KW-0378">Hydrolase</keyword>
<evidence type="ECO:0000256" key="4">
    <source>
        <dbReference type="ARBA" id="ARBA00022722"/>
    </source>
</evidence>
<evidence type="ECO:0000256" key="6">
    <source>
        <dbReference type="ARBA" id="ARBA00022759"/>
    </source>
</evidence>
<organism evidence="12 13">
    <name type="scientific">Diversispora eburnea</name>
    <dbReference type="NCBI Taxonomy" id="1213867"/>
    <lineage>
        <taxon>Eukaryota</taxon>
        <taxon>Fungi</taxon>
        <taxon>Fungi incertae sedis</taxon>
        <taxon>Mucoromycota</taxon>
        <taxon>Glomeromycotina</taxon>
        <taxon>Glomeromycetes</taxon>
        <taxon>Diversisporales</taxon>
        <taxon>Diversisporaceae</taxon>
        <taxon>Diversispora</taxon>
    </lineage>
</organism>
<accession>A0A9N8Z6T7</accession>
<name>A0A9N8Z6T7_9GLOM</name>
<dbReference type="Pfam" id="PF09412">
    <property type="entry name" value="XendoU"/>
    <property type="match status" value="1"/>
</dbReference>
<sequence length="250" mass="28760">MSSSISVDEPTQNELANLSVAIQKLWDLDHNRLKPGGENVTISLFQFVSKQSFQIPTIKYFCALLDNYIPQTGIAEKVDNSELKENSQFIKEVMKTAPMKYAYKAKLIKLWFDMYARQGHSGDSSAFEHVFLGEVRDGEAKAFHNWIAIYFYEKAGKFDYKSFVPMKEGNRRLITVSYEKTFSTSFIGTSPEFEISLYTLLFLLGREDTRVTLDDININLKLYNFYERSDREKKNRLLGSAFPMILGPTA</sequence>
<keyword evidence="13" id="KW-1185">Reference proteome</keyword>
<dbReference type="InterPro" id="IPR039787">
    <property type="entry name" value="ENDOU"/>
</dbReference>
<gene>
    <name evidence="12" type="ORF">DEBURN_LOCUS3469</name>
</gene>
<evidence type="ECO:0000259" key="11">
    <source>
        <dbReference type="PROSITE" id="PS51959"/>
    </source>
</evidence>
<dbReference type="Proteomes" id="UP000789706">
    <property type="component" value="Unassembled WGS sequence"/>
</dbReference>
<dbReference type="InterPro" id="IPR037227">
    <property type="entry name" value="EndoU-like"/>
</dbReference>
<dbReference type="PANTHER" id="PTHR12439:SF11">
    <property type="entry name" value="URIDYLATE-SPECIFIC ENDORIBONUCLEASE"/>
    <property type="match status" value="1"/>
</dbReference>
<evidence type="ECO:0000256" key="1">
    <source>
        <dbReference type="ARBA" id="ARBA00001936"/>
    </source>
</evidence>
<dbReference type="PANTHER" id="PTHR12439">
    <property type="entry name" value="PLACENTAL PROTEIN 11-RELATED"/>
    <property type="match status" value="1"/>
</dbReference>
<dbReference type="PROSITE" id="PS51959">
    <property type="entry name" value="ENDOU"/>
    <property type="match status" value="1"/>
</dbReference>
<comment type="subunit">
    <text evidence="3">Monomer.</text>
</comment>
<evidence type="ECO:0000256" key="10">
    <source>
        <dbReference type="ARBA" id="ARBA00023239"/>
    </source>
</evidence>
<keyword evidence="4" id="KW-0540">Nuclease</keyword>
<dbReference type="CDD" id="cd21159">
    <property type="entry name" value="XendoU"/>
    <property type="match status" value="1"/>
</dbReference>